<name>A0A9D4PDN6_RHISA</name>
<dbReference type="SUPFAM" id="SSF49599">
    <property type="entry name" value="TRAF domain-like"/>
    <property type="match status" value="1"/>
</dbReference>
<evidence type="ECO:0000256" key="2">
    <source>
        <dbReference type="ARBA" id="ARBA00022771"/>
    </source>
</evidence>
<dbReference type="InterPro" id="IPR013083">
    <property type="entry name" value="Znf_RING/FYVE/PHD"/>
</dbReference>
<keyword evidence="6" id="KW-1185">Reference proteome</keyword>
<evidence type="ECO:0000256" key="4">
    <source>
        <dbReference type="SAM" id="Coils"/>
    </source>
</evidence>
<sequence length="229" mass="26534">MGKLFEEILDETTVELDGRICLMALQSQRYTPVGFLEELDWRPLHFVDLIPAERICDGCGLLPQETAFLPCRHALCIPCYQQCLVDEEYECLLDCTQFSEEDVEWREFPLEHLLKHKVKCWNQDNGCEAVMSVADMTKHFYEGCIHHSTHCPKCSAFVLCKDVGAHRRSDCSTHAVPNQAEHLERSKDSFQETLETLRERVEEIRACLDRLIRDHPAHCDRLNEKLANT</sequence>
<dbReference type="AlphaFoldDB" id="A0A9D4PDN6"/>
<reference evidence="5" key="1">
    <citation type="journal article" date="2020" name="Cell">
        <title>Large-Scale Comparative Analyses of Tick Genomes Elucidate Their Genetic Diversity and Vector Capacities.</title>
        <authorList>
            <consortium name="Tick Genome and Microbiome Consortium (TIGMIC)"/>
            <person name="Jia N."/>
            <person name="Wang J."/>
            <person name="Shi W."/>
            <person name="Du L."/>
            <person name="Sun Y."/>
            <person name="Zhan W."/>
            <person name="Jiang J.F."/>
            <person name="Wang Q."/>
            <person name="Zhang B."/>
            <person name="Ji P."/>
            <person name="Bell-Sakyi L."/>
            <person name="Cui X.M."/>
            <person name="Yuan T.T."/>
            <person name="Jiang B.G."/>
            <person name="Yang W.F."/>
            <person name="Lam T.T."/>
            <person name="Chang Q.C."/>
            <person name="Ding S.J."/>
            <person name="Wang X.J."/>
            <person name="Zhu J.G."/>
            <person name="Ruan X.D."/>
            <person name="Zhao L."/>
            <person name="Wei J.T."/>
            <person name="Ye R.Z."/>
            <person name="Que T.C."/>
            <person name="Du C.H."/>
            <person name="Zhou Y.H."/>
            <person name="Cheng J.X."/>
            <person name="Dai P.F."/>
            <person name="Guo W.B."/>
            <person name="Han X.H."/>
            <person name="Huang E.J."/>
            <person name="Li L.F."/>
            <person name="Wei W."/>
            <person name="Gao Y.C."/>
            <person name="Liu J.Z."/>
            <person name="Shao H.Z."/>
            <person name="Wang X."/>
            <person name="Wang C.C."/>
            <person name="Yang T.C."/>
            <person name="Huo Q.B."/>
            <person name="Li W."/>
            <person name="Chen H.Y."/>
            <person name="Chen S.E."/>
            <person name="Zhou L.G."/>
            <person name="Ni X.B."/>
            <person name="Tian J.H."/>
            <person name="Sheng Y."/>
            <person name="Liu T."/>
            <person name="Pan Y.S."/>
            <person name="Xia L.Y."/>
            <person name="Li J."/>
            <person name="Zhao F."/>
            <person name="Cao W.C."/>
        </authorList>
    </citation>
    <scope>NUCLEOTIDE SEQUENCE</scope>
    <source>
        <strain evidence="5">Rsan-2018</strain>
    </source>
</reference>
<dbReference type="PROSITE" id="PS00518">
    <property type="entry name" value="ZF_RING_1"/>
    <property type="match status" value="1"/>
</dbReference>
<dbReference type="InterPro" id="IPR017907">
    <property type="entry name" value="Znf_RING_CS"/>
</dbReference>
<keyword evidence="1" id="KW-0479">Metal-binding</keyword>
<evidence type="ECO:0000256" key="1">
    <source>
        <dbReference type="ARBA" id="ARBA00022723"/>
    </source>
</evidence>
<dbReference type="Gene3D" id="3.30.40.10">
    <property type="entry name" value="Zinc/RING finger domain, C3HC4 (zinc finger)"/>
    <property type="match status" value="1"/>
</dbReference>
<evidence type="ECO:0000313" key="5">
    <source>
        <dbReference type="EMBL" id="KAH7939041.1"/>
    </source>
</evidence>
<keyword evidence="3" id="KW-0862">Zinc</keyword>
<comment type="caution">
    <text evidence="5">The sequence shown here is derived from an EMBL/GenBank/DDBJ whole genome shotgun (WGS) entry which is preliminary data.</text>
</comment>
<feature type="coiled-coil region" evidence="4">
    <location>
        <begin position="180"/>
        <end position="214"/>
    </location>
</feature>
<evidence type="ECO:0000313" key="6">
    <source>
        <dbReference type="Proteomes" id="UP000821837"/>
    </source>
</evidence>
<proteinExistence type="predicted"/>
<organism evidence="5 6">
    <name type="scientific">Rhipicephalus sanguineus</name>
    <name type="common">Brown dog tick</name>
    <name type="synonym">Ixodes sanguineus</name>
    <dbReference type="NCBI Taxonomy" id="34632"/>
    <lineage>
        <taxon>Eukaryota</taxon>
        <taxon>Metazoa</taxon>
        <taxon>Ecdysozoa</taxon>
        <taxon>Arthropoda</taxon>
        <taxon>Chelicerata</taxon>
        <taxon>Arachnida</taxon>
        <taxon>Acari</taxon>
        <taxon>Parasitiformes</taxon>
        <taxon>Ixodida</taxon>
        <taxon>Ixodoidea</taxon>
        <taxon>Ixodidae</taxon>
        <taxon>Rhipicephalinae</taxon>
        <taxon>Rhipicephalus</taxon>
        <taxon>Rhipicephalus</taxon>
    </lineage>
</organism>
<dbReference type="VEuPathDB" id="VectorBase:RSAN_052636"/>
<protein>
    <submittedName>
        <fullName evidence="5">Uncharacterized protein</fullName>
    </submittedName>
</protein>
<keyword evidence="2" id="KW-0863">Zinc-finger</keyword>
<gene>
    <name evidence="5" type="ORF">HPB52_005076</name>
</gene>
<evidence type="ECO:0000256" key="3">
    <source>
        <dbReference type="ARBA" id="ARBA00022833"/>
    </source>
</evidence>
<reference evidence="5" key="2">
    <citation type="submission" date="2021-09" db="EMBL/GenBank/DDBJ databases">
        <authorList>
            <person name="Jia N."/>
            <person name="Wang J."/>
            <person name="Shi W."/>
            <person name="Du L."/>
            <person name="Sun Y."/>
            <person name="Zhan W."/>
            <person name="Jiang J."/>
            <person name="Wang Q."/>
            <person name="Zhang B."/>
            <person name="Ji P."/>
            <person name="Sakyi L.B."/>
            <person name="Cui X."/>
            <person name="Yuan T."/>
            <person name="Jiang B."/>
            <person name="Yang W."/>
            <person name="Lam T.T.-Y."/>
            <person name="Chang Q."/>
            <person name="Ding S."/>
            <person name="Wang X."/>
            <person name="Zhu J."/>
            <person name="Ruan X."/>
            <person name="Zhao L."/>
            <person name="Wei J."/>
            <person name="Que T."/>
            <person name="Du C."/>
            <person name="Cheng J."/>
            <person name="Dai P."/>
            <person name="Han X."/>
            <person name="Huang E."/>
            <person name="Gao Y."/>
            <person name="Liu J."/>
            <person name="Shao H."/>
            <person name="Ye R."/>
            <person name="Li L."/>
            <person name="Wei W."/>
            <person name="Wang X."/>
            <person name="Wang C."/>
            <person name="Huo Q."/>
            <person name="Li W."/>
            <person name="Guo W."/>
            <person name="Chen H."/>
            <person name="Chen S."/>
            <person name="Zhou L."/>
            <person name="Zhou L."/>
            <person name="Ni X."/>
            <person name="Tian J."/>
            <person name="Zhou Y."/>
            <person name="Sheng Y."/>
            <person name="Liu T."/>
            <person name="Pan Y."/>
            <person name="Xia L."/>
            <person name="Li J."/>
            <person name="Zhao F."/>
            <person name="Cao W."/>
        </authorList>
    </citation>
    <scope>NUCLEOTIDE SEQUENCE</scope>
    <source>
        <strain evidence="5">Rsan-2018</strain>
        <tissue evidence="5">Larvae</tissue>
    </source>
</reference>
<dbReference type="EMBL" id="JABSTV010001254">
    <property type="protein sequence ID" value="KAH7939041.1"/>
    <property type="molecule type" value="Genomic_DNA"/>
</dbReference>
<keyword evidence="4" id="KW-0175">Coiled coil</keyword>
<dbReference type="Proteomes" id="UP000821837">
    <property type="component" value="Chromosome 8"/>
</dbReference>
<dbReference type="GO" id="GO:0008270">
    <property type="term" value="F:zinc ion binding"/>
    <property type="evidence" value="ECO:0007669"/>
    <property type="project" value="UniProtKB-KW"/>
</dbReference>
<accession>A0A9D4PDN6</accession>